<comment type="similarity">
    <text evidence="2">Belongs to the amino acid/polyamine transporter 2 family.</text>
</comment>
<feature type="transmembrane region" description="Helical" evidence="19">
    <location>
        <begin position="183"/>
        <end position="204"/>
    </location>
</feature>
<feature type="transmembrane region" description="Helical" evidence="19">
    <location>
        <begin position="259"/>
        <end position="281"/>
    </location>
</feature>
<keyword evidence="4 19" id="KW-0812">Transmembrane</keyword>
<sequence length="395" mass="44301">MAGWNVSNLIQGTGILGVPYAVRMGGWAGVAAIVVVAWVCCFTGKLLVDCLYEESKRTGQRKRVRENYPDVGEATWPGWGNKIVSVVQVCEMYGGIVMYIVLLATIFYDMLKDFAPLDIYMWAVACAVVALPLIFITRVSVIAWISMMSVFALLSGLLAIIIYCFTEFDRMSLRNIPVFEPSTFPIGFGIIVFSYCAHAVFPGVEGSMQDPQKFPLMMNTSFTLAAFNKVLLGLLAVLRFGDQTEQVVTVNMGSKVFNYLSNAFVVANVLLAFPICMFVVLETWDNKMLPLFPHLQPKRKYHWFWLILTRPLLLTFALFLSVIVPHFGLLMGLIGSFTGTCLSFVFPCVFHLKLKWKRLAWYSVVLRVFVIFFGLVCGGFGLVFSGRELVKTFES</sequence>
<proteinExistence type="inferred from homology"/>
<feature type="transmembrane region" description="Helical" evidence="19">
    <location>
        <begin position="141"/>
        <end position="163"/>
    </location>
</feature>
<feature type="transmembrane region" description="Helical" evidence="19">
    <location>
        <begin position="364"/>
        <end position="385"/>
    </location>
</feature>
<evidence type="ECO:0000256" key="14">
    <source>
        <dbReference type="ARBA" id="ARBA00036440"/>
    </source>
</evidence>
<dbReference type="InterPro" id="IPR013057">
    <property type="entry name" value="AA_transpt_TM"/>
</dbReference>
<protein>
    <recommendedName>
        <fullName evidence="15">Vesicular inhibitory amino acid transporter</fullName>
    </recommendedName>
    <alternativeName>
        <fullName evidence="16">Solute carrier family 32 member 1</fullName>
    </alternativeName>
    <alternativeName>
        <fullName evidence="17">Vesicular GABA transporter</fullName>
    </alternativeName>
</protein>
<dbReference type="GO" id="GO:0030659">
    <property type="term" value="C:cytoplasmic vesicle membrane"/>
    <property type="evidence" value="ECO:0007669"/>
    <property type="project" value="UniProtKB-SubCell"/>
</dbReference>
<dbReference type="FunFam" id="1.20.1740.10:FF:000062">
    <property type="entry name" value="Vesicular inhibitory amino acid transporter"/>
    <property type="match status" value="1"/>
</dbReference>
<evidence type="ECO:0000256" key="12">
    <source>
        <dbReference type="ARBA" id="ARBA00035892"/>
    </source>
</evidence>
<comment type="subcellular location">
    <subcellularLocation>
        <location evidence="1">Cytoplasmic vesicle membrane</location>
        <topology evidence="1">Multi-pass membrane protein</topology>
    </subcellularLocation>
    <subcellularLocation>
        <location evidence="11">Presynapse</location>
    </subcellularLocation>
</comment>
<dbReference type="STRING" id="45351.A7RXM8"/>
<dbReference type="AlphaFoldDB" id="A7RXM8"/>
<dbReference type="Pfam" id="PF01490">
    <property type="entry name" value="Aa_trans"/>
    <property type="match status" value="1"/>
</dbReference>
<evidence type="ECO:0000256" key="16">
    <source>
        <dbReference type="ARBA" id="ARBA00041574"/>
    </source>
</evidence>
<evidence type="ECO:0000256" key="13">
    <source>
        <dbReference type="ARBA" id="ARBA00035961"/>
    </source>
</evidence>
<evidence type="ECO:0000256" key="9">
    <source>
        <dbReference type="ARBA" id="ARBA00023273"/>
    </source>
</evidence>
<dbReference type="PANTHER" id="PTHR22950">
    <property type="entry name" value="AMINO ACID TRANSPORTER"/>
    <property type="match status" value="1"/>
</dbReference>
<comment type="catalytic activity">
    <reaction evidence="12">
        <text>beta-alanine(out) + n H(+)(in) = beta-alanine(in) + n H(+)(out)</text>
        <dbReference type="Rhea" id="RHEA:70987"/>
        <dbReference type="ChEBI" id="CHEBI:15378"/>
        <dbReference type="ChEBI" id="CHEBI:57966"/>
    </reaction>
</comment>
<feature type="transmembrane region" description="Helical" evidence="19">
    <location>
        <begin position="26"/>
        <end position="48"/>
    </location>
</feature>
<evidence type="ECO:0000256" key="6">
    <source>
        <dbReference type="ARBA" id="ARBA00022989"/>
    </source>
</evidence>
<evidence type="ECO:0000313" key="22">
    <source>
        <dbReference type="Proteomes" id="UP000001593"/>
    </source>
</evidence>
<dbReference type="eggNOG" id="KOG4303">
    <property type="taxonomic scope" value="Eukaryota"/>
</dbReference>
<evidence type="ECO:0000259" key="20">
    <source>
        <dbReference type="Pfam" id="PF01490"/>
    </source>
</evidence>
<dbReference type="GO" id="GO:0006836">
    <property type="term" value="P:neurotransmitter transport"/>
    <property type="evidence" value="ECO:0007669"/>
    <property type="project" value="UniProtKB-KW"/>
</dbReference>
<keyword evidence="8 19" id="KW-0472">Membrane</keyword>
<evidence type="ECO:0000256" key="15">
    <source>
        <dbReference type="ARBA" id="ARBA00039542"/>
    </source>
</evidence>
<feature type="transmembrane region" description="Helical" evidence="19">
    <location>
        <begin position="119"/>
        <end position="136"/>
    </location>
</feature>
<reference evidence="21 22" key="1">
    <citation type="journal article" date="2007" name="Science">
        <title>Sea anemone genome reveals ancestral eumetazoan gene repertoire and genomic organization.</title>
        <authorList>
            <person name="Putnam N.H."/>
            <person name="Srivastava M."/>
            <person name="Hellsten U."/>
            <person name="Dirks B."/>
            <person name="Chapman J."/>
            <person name="Salamov A."/>
            <person name="Terry A."/>
            <person name="Shapiro H."/>
            <person name="Lindquist E."/>
            <person name="Kapitonov V.V."/>
            <person name="Jurka J."/>
            <person name="Genikhovich G."/>
            <person name="Grigoriev I.V."/>
            <person name="Lucas S.M."/>
            <person name="Steele R.E."/>
            <person name="Finnerty J.R."/>
            <person name="Technau U."/>
            <person name="Martindale M.Q."/>
            <person name="Rokhsar D.S."/>
        </authorList>
    </citation>
    <scope>NUCLEOTIDE SEQUENCE [LARGE SCALE GENOMIC DNA]</scope>
    <source>
        <strain evidence="22">CH2 X CH6</strain>
    </source>
</reference>
<dbReference type="GO" id="GO:0098793">
    <property type="term" value="C:presynapse"/>
    <property type="evidence" value="ECO:0007669"/>
    <property type="project" value="UniProtKB-SubCell"/>
</dbReference>
<feature type="transmembrane region" description="Helical" evidence="19">
    <location>
        <begin position="216"/>
        <end position="239"/>
    </location>
</feature>
<keyword evidence="6 19" id="KW-1133">Transmembrane helix</keyword>
<dbReference type="GO" id="GO:0060077">
    <property type="term" value="C:inhibitory synapse"/>
    <property type="evidence" value="ECO:0007669"/>
    <property type="project" value="UniProtKB-ARBA"/>
</dbReference>
<comment type="catalytic activity">
    <reaction evidence="13">
        <text>glycine(out) + n H(+)(in) = glycine(in) + n H(+)(out)</text>
        <dbReference type="Rhea" id="RHEA:70983"/>
        <dbReference type="ChEBI" id="CHEBI:15378"/>
        <dbReference type="ChEBI" id="CHEBI:57305"/>
    </reaction>
</comment>
<dbReference type="HOGENOM" id="CLU_036432_0_0_1"/>
<feature type="domain" description="Amino acid transporter transmembrane" evidence="20">
    <location>
        <begin position="1"/>
        <end position="383"/>
    </location>
</feature>
<evidence type="ECO:0000256" key="2">
    <source>
        <dbReference type="ARBA" id="ARBA00008066"/>
    </source>
</evidence>
<feature type="transmembrane region" description="Helical" evidence="19">
    <location>
        <begin position="329"/>
        <end position="352"/>
    </location>
</feature>
<dbReference type="Proteomes" id="UP000001593">
    <property type="component" value="Unassembled WGS sequence"/>
</dbReference>
<gene>
    <name evidence="21" type="ORF">NEMVEDRAFT_v1g96724</name>
</gene>
<dbReference type="KEGG" id="nve:5515821"/>
<evidence type="ECO:0000256" key="18">
    <source>
        <dbReference type="ARBA" id="ARBA00046163"/>
    </source>
</evidence>
<evidence type="ECO:0000256" key="10">
    <source>
        <dbReference type="ARBA" id="ARBA00023329"/>
    </source>
</evidence>
<dbReference type="OMA" id="LAFPICM"/>
<keyword evidence="22" id="KW-1185">Reference proteome</keyword>
<feature type="transmembrane region" description="Helical" evidence="19">
    <location>
        <begin position="302"/>
        <end position="323"/>
    </location>
</feature>
<keyword evidence="7" id="KW-0770">Synapse</keyword>
<keyword evidence="5" id="KW-0532">Neurotransmitter transport</keyword>
<organism evidence="21 22">
    <name type="scientific">Nematostella vectensis</name>
    <name type="common">Starlet sea anemone</name>
    <dbReference type="NCBI Taxonomy" id="45351"/>
    <lineage>
        <taxon>Eukaryota</taxon>
        <taxon>Metazoa</taxon>
        <taxon>Cnidaria</taxon>
        <taxon>Anthozoa</taxon>
        <taxon>Hexacorallia</taxon>
        <taxon>Actiniaria</taxon>
        <taxon>Edwardsiidae</taxon>
        <taxon>Nematostella</taxon>
    </lineage>
</organism>
<evidence type="ECO:0000313" key="21">
    <source>
        <dbReference type="EMBL" id="EDO43873.1"/>
    </source>
</evidence>
<dbReference type="GO" id="GO:0051939">
    <property type="term" value="P:gamma-aminobutyric acid import"/>
    <property type="evidence" value="ECO:0007669"/>
    <property type="project" value="UniProtKB-ARBA"/>
</dbReference>
<comment type="function">
    <text evidence="18">Antiporter that exchanges vesicular protons for cytosolic 4-aminobutanoate or to a lesser extend glycine, thus allowing their secretion from nerve terminals. The transport is equally dependent on the chemical and electrical components of the proton gradient. May also transport beta-alanine. Acidification of GABAergic synaptic vesicles is a prerequisite for 4-aminobutanoate uptake.</text>
</comment>
<evidence type="ECO:0000256" key="19">
    <source>
        <dbReference type="SAM" id="Phobius"/>
    </source>
</evidence>
<dbReference type="GO" id="GO:0015187">
    <property type="term" value="F:glycine transmembrane transporter activity"/>
    <property type="evidence" value="ECO:0007669"/>
    <property type="project" value="UniProtKB-ARBA"/>
</dbReference>
<evidence type="ECO:0000256" key="4">
    <source>
        <dbReference type="ARBA" id="ARBA00022692"/>
    </source>
</evidence>
<dbReference type="PhylomeDB" id="A7RXM8"/>
<evidence type="ECO:0000256" key="3">
    <source>
        <dbReference type="ARBA" id="ARBA00022448"/>
    </source>
</evidence>
<comment type="catalytic activity">
    <reaction evidence="14">
        <text>4-aminobutanoate(out) + n H(+)(in) = 4-aminobutanoate(in) + n H(+)(out)</text>
        <dbReference type="Rhea" id="RHEA:70979"/>
        <dbReference type="ChEBI" id="CHEBI:15378"/>
        <dbReference type="ChEBI" id="CHEBI:59888"/>
    </reaction>
</comment>
<evidence type="ECO:0000256" key="11">
    <source>
        <dbReference type="ARBA" id="ARBA00034106"/>
    </source>
</evidence>
<evidence type="ECO:0000256" key="1">
    <source>
        <dbReference type="ARBA" id="ARBA00004439"/>
    </source>
</evidence>
<dbReference type="Gene3D" id="1.20.1740.10">
    <property type="entry name" value="Amino acid/polyamine transporter I"/>
    <property type="match status" value="1"/>
</dbReference>
<dbReference type="InParanoid" id="A7RXM8"/>
<feature type="transmembrane region" description="Helical" evidence="19">
    <location>
        <begin position="83"/>
        <end position="107"/>
    </location>
</feature>
<keyword evidence="10" id="KW-0968">Cytoplasmic vesicle</keyword>
<dbReference type="PANTHER" id="PTHR22950:SF689">
    <property type="entry name" value="VESICULAR INHIBITORY AMINO ACID TRANSPORTER"/>
    <property type="match status" value="1"/>
</dbReference>
<dbReference type="EMBL" id="DS469550">
    <property type="protein sequence ID" value="EDO43873.1"/>
    <property type="molecule type" value="Genomic_DNA"/>
</dbReference>
<evidence type="ECO:0000256" key="17">
    <source>
        <dbReference type="ARBA" id="ARBA00042394"/>
    </source>
</evidence>
<evidence type="ECO:0000256" key="5">
    <source>
        <dbReference type="ARBA" id="ARBA00022775"/>
    </source>
</evidence>
<accession>A7RXM8</accession>
<keyword evidence="9" id="KW-0966">Cell projection</keyword>
<dbReference type="OrthoDB" id="6021076at2759"/>
<dbReference type="GO" id="GO:0140800">
    <property type="term" value="F:gamma-aminobutyric acid:proton antiporter activity"/>
    <property type="evidence" value="ECO:0007669"/>
    <property type="project" value="UniProtKB-ARBA"/>
</dbReference>
<evidence type="ECO:0000256" key="8">
    <source>
        <dbReference type="ARBA" id="ARBA00023136"/>
    </source>
</evidence>
<evidence type="ECO:0000256" key="7">
    <source>
        <dbReference type="ARBA" id="ARBA00023018"/>
    </source>
</evidence>
<name>A7RXM8_NEMVE</name>
<keyword evidence="3" id="KW-0813">Transport</keyword>